<sequence length="146" mass="15809">MSALAGGTTVTWDELRIGAQPPPRVDQPLTVTDFVRYQGASGDMNPIHHDAAFATAAGYPGPFAVGMRQAGVLATYVTDWLGPRNVRAFGVRFARQAWPGDVLTYSAEVVARREVDGQRLVDVALRCVRQNGEEHLTGTATFVVPR</sequence>
<dbReference type="KEGG" id="fri:FraEuI1c_2852"/>
<evidence type="ECO:0000313" key="3">
    <source>
        <dbReference type="EMBL" id="ADP80878.1"/>
    </source>
</evidence>
<evidence type="ECO:0000313" key="4">
    <source>
        <dbReference type="Proteomes" id="UP000002484"/>
    </source>
</evidence>
<dbReference type="InParanoid" id="E3J8Z9"/>
<name>E3J8Z9_PSEI1</name>
<dbReference type="SUPFAM" id="SSF54637">
    <property type="entry name" value="Thioesterase/thiol ester dehydrase-isomerase"/>
    <property type="match status" value="1"/>
</dbReference>
<dbReference type="InterPro" id="IPR029069">
    <property type="entry name" value="HotDog_dom_sf"/>
</dbReference>
<protein>
    <submittedName>
        <fullName evidence="3">MaoC domain protein dehydratase</fullName>
    </submittedName>
</protein>
<dbReference type="Proteomes" id="UP000002484">
    <property type="component" value="Chromosome"/>
</dbReference>
<dbReference type="Pfam" id="PF01575">
    <property type="entry name" value="MaoC_dehydratas"/>
    <property type="match status" value="1"/>
</dbReference>
<proteinExistence type="inferred from homology"/>
<dbReference type="OrthoDB" id="9800237at2"/>
<evidence type="ECO:0000256" key="1">
    <source>
        <dbReference type="ARBA" id="ARBA00005254"/>
    </source>
</evidence>
<dbReference type="PANTHER" id="PTHR43841:SF3">
    <property type="entry name" value="(3R)-HYDROXYACYL-ACP DEHYDRATASE SUBUNIT HADB"/>
    <property type="match status" value="1"/>
</dbReference>
<accession>E3J8Z9</accession>
<dbReference type="PANTHER" id="PTHR43841">
    <property type="entry name" value="3-HYDROXYACYL-THIOESTER DEHYDRATASE HTDX-RELATED"/>
    <property type="match status" value="1"/>
</dbReference>
<evidence type="ECO:0000259" key="2">
    <source>
        <dbReference type="Pfam" id="PF01575"/>
    </source>
</evidence>
<organism evidence="3 4">
    <name type="scientific">Pseudofrankia inefficax (strain DSM 45817 / CECT 9037 / DDB 130130 / EuI1c)</name>
    <name type="common">Frankia inefficax</name>
    <dbReference type="NCBI Taxonomy" id="298654"/>
    <lineage>
        <taxon>Bacteria</taxon>
        <taxon>Bacillati</taxon>
        <taxon>Actinomycetota</taxon>
        <taxon>Actinomycetes</taxon>
        <taxon>Frankiales</taxon>
        <taxon>Frankiaceae</taxon>
        <taxon>Pseudofrankia</taxon>
    </lineage>
</organism>
<dbReference type="STRING" id="298654.FraEuI1c_2852"/>
<dbReference type="AlphaFoldDB" id="E3J8Z9"/>
<comment type="similarity">
    <text evidence="1">Belongs to the enoyl-CoA hydratase/isomerase family.</text>
</comment>
<dbReference type="EMBL" id="CP002299">
    <property type="protein sequence ID" value="ADP80878.1"/>
    <property type="molecule type" value="Genomic_DNA"/>
</dbReference>
<dbReference type="Gene3D" id="3.10.129.10">
    <property type="entry name" value="Hotdog Thioesterase"/>
    <property type="match status" value="1"/>
</dbReference>
<dbReference type="HOGENOM" id="CLU_094876_4_1_11"/>
<gene>
    <name evidence="3" type="ordered locus">FraEuI1c_2852</name>
</gene>
<dbReference type="InterPro" id="IPR002539">
    <property type="entry name" value="MaoC-like_dom"/>
</dbReference>
<feature type="domain" description="MaoC-like" evidence="2">
    <location>
        <begin position="17"/>
        <end position="123"/>
    </location>
</feature>
<reference evidence="3 4" key="1">
    <citation type="submission" date="2010-10" db="EMBL/GenBank/DDBJ databases">
        <title>Complete sequence of Frankia sp. EuI1c.</title>
        <authorList>
            <consortium name="US DOE Joint Genome Institute"/>
            <person name="Lucas S."/>
            <person name="Copeland A."/>
            <person name="Lapidus A."/>
            <person name="Cheng J.-F."/>
            <person name="Bruce D."/>
            <person name="Goodwin L."/>
            <person name="Pitluck S."/>
            <person name="Chertkov O."/>
            <person name="Detter J.C."/>
            <person name="Han C."/>
            <person name="Tapia R."/>
            <person name="Land M."/>
            <person name="Hauser L."/>
            <person name="Jeffries C."/>
            <person name="Kyrpides N."/>
            <person name="Ivanova N."/>
            <person name="Mikhailova N."/>
            <person name="Beauchemin N."/>
            <person name="Sen A."/>
            <person name="Sur S.A."/>
            <person name="Gtari M."/>
            <person name="Wall L."/>
            <person name="Tisa L."/>
            <person name="Woyke T."/>
        </authorList>
    </citation>
    <scope>NUCLEOTIDE SEQUENCE [LARGE SCALE GENOMIC DNA]</scope>
    <source>
        <strain evidence="4">DSM 45817 / CECT 9037 / EuI1c</strain>
    </source>
</reference>
<keyword evidence="4" id="KW-1185">Reference proteome</keyword>
<dbReference type="RefSeq" id="WP_013423996.1">
    <property type="nucleotide sequence ID" value="NC_014666.1"/>
</dbReference>
<dbReference type="eggNOG" id="COG2030">
    <property type="taxonomic scope" value="Bacteria"/>
</dbReference>